<sequence>MTVPVDTDLLEALQRAADGDGIAKTVVGAVITREDDRVLLLHRPAEDYPGGLWELPSGGAEPGESLIDALRREVEEETGLRVSTVTDYLGHFDYLSRSGKKTRQFNFAVTVTGPEVKLTEHDAHEWADRPAQHRASPAVQTVLATWHHRAT</sequence>
<dbReference type="Gene3D" id="3.90.79.10">
    <property type="entry name" value="Nucleoside Triphosphate Pyrophosphohydrolase"/>
    <property type="match status" value="1"/>
</dbReference>
<dbReference type="SUPFAM" id="SSF55811">
    <property type="entry name" value="Nudix"/>
    <property type="match status" value="1"/>
</dbReference>
<dbReference type="InterPro" id="IPR020476">
    <property type="entry name" value="Nudix_hydrolase"/>
</dbReference>
<dbReference type="OrthoDB" id="9804442at2"/>
<dbReference type="PROSITE" id="PS51462">
    <property type="entry name" value="NUDIX"/>
    <property type="match status" value="1"/>
</dbReference>
<dbReference type="Proteomes" id="UP000199207">
    <property type="component" value="Unassembled WGS sequence"/>
</dbReference>
<organism evidence="7 8">
    <name type="scientific">Streptomyces aidingensis</name>
    <dbReference type="NCBI Taxonomy" id="910347"/>
    <lineage>
        <taxon>Bacteria</taxon>
        <taxon>Bacillati</taxon>
        <taxon>Actinomycetota</taxon>
        <taxon>Actinomycetes</taxon>
        <taxon>Kitasatosporales</taxon>
        <taxon>Streptomycetaceae</taxon>
        <taxon>Streptomyces</taxon>
    </lineage>
</organism>
<keyword evidence="8" id="KW-1185">Reference proteome</keyword>
<evidence type="ECO:0000259" key="6">
    <source>
        <dbReference type="PROSITE" id="PS51462"/>
    </source>
</evidence>
<dbReference type="InterPro" id="IPR000086">
    <property type="entry name" value="NUDIX_hydrolase_dom"/>
</dbReference>
<name>A0A1I1UW56_9ACTN</name>
<dbReference type="PRINTS" id="PR00502">
    <property type="entry name" value="NUDIXFAMILY"/>
</dbReference>
<reference evidence="7 8" key="1">
    <citation type="submission" date="2016-10" db="EMBL/GenBank/DDBJ databases">
        <authorList>
            <person name="de Groot N.N."/>
        </authorList>
    </citation>
    <scope>NUCLEOTIDE SEQUENCE [LARGE SCALE GENOMIC DNA]</scope>
    <source>
        <strain evidence="7 8">CGMCC 4.5739</strain>
    </source>
</reference>
<dbReference type="Pfam" id="PF00293">
    <property type="entry name" value="NUDIX"/>
    <property type="match status" value="1"/>
</dbReference>
<dbReference type="PROSITE" id="PS00893">
    <property type="entry name" value="NUDIX_BOX"/>
    <property type="match status" value="1"/>
</dbReference>
<evidence type="ECO:0000313" key="8">
    <source>
        <dbReference type="Proteomes" id="UP000199207"/>
    </source>
</evidence>
<feature type="domain" description="Nudix hydrolase" evidence="6">
    <location>
        <begin position="22"/>
        <end position="149"/>
    </location>
</feature>
<dbReference type="InterPro" id="IPR020084">
    <property type="entry name" value="NUDIX_hydrolase_CS"/>
</dbReference>
<keyword evidence="3 5" id="KW-0378">Hydrolase</keyword>
<dbReference type="PANTHER" id="PTHR43046:SF12">
    <property type="entry name" value="GDP-MANNOSE MANNOSYL HYDROLASE"/>
    <property type="match status" value="1"/>
</dbReference>
<evidence type="ECO:0000256" key="1">
    <source>
        <dbReference type="ARBA" id="ARBA00001946"/>
    </source>
</evidence>
<dbReference type="RefSeq" id="WP_093841587.1">
    <property type="nucleotide sequence ID" value="NZ_FOLM01000026.1"/>
</dbReference>
<comment type="similarity">
    <text evidence="2 5">Belongs to the Nudix hydrolase family.</text>
</comment>
<dbReference type="CDD" id="cd02883">
    <property type="entry name" value="NUDIX_Hydrolase"/>
    <property type="match status" value="1"/>
</dbReference>
<comment type="cofactor">
    <cofactor evidence="1">
        <name>Mg(2+)</name>
        <dbReference type="ChEBI" id="CHEBI:18420"/>
    </cofactor>
</comment>
<evidence type="ECO:0000313" key="7">
    <source>
        <dbReference type="EMBL" id="SFD73073.1"/>
    </source>
</evidence>
<evidence type="ECO:0000256" key="5">
    <source>
        <dbReference type="RuleBase" id="RU003476"/>
    </source>
</evidence>
<gene>
    <name evidence="7" type="ORF">SAMN05421773_12618</name>
</gene>
<dbReference type="InterPro" id="IPR015797">
    <property type="entry name" value="NUDIX_hydrolase-like_dom_sf"/>
</dbReference>
<dbReference type="STRING" id="910347.SAMN05421773_12618"/>
<accession>A0A1I1UW56</accession>
<dbReference type="GO" id="GO:0016787">
    <property type="term" value="F:hydrolase activity"/>
    <property type="evidence" value="ECO:0007669"/>
    <property type="project" value="UniProtKB-KW"/>
</dbReference>
<keyword evidence="4" id="KW-0460">Magnesium</keyword>
<evidence type="ECO:0000256" key="4">
    <source>
        <dbReference type="ARBA" id="ARBA00022842"/>
    </source>
</evidence>
<evidence type="ECO:0000256" key="2">
    <source>
        <dbReference type="ARBA" id="ARBA00005582"/>
    </source>
</evidence>
<proteinExistence type="inferred from homology"/>
<dbReference type="EMBL" id="FOLM01000026">
    <property type="protein sequence ID" value="SFD73073.1"/>
    <property type="molecule type" value="Genomic_DNA"/>
</dbReference>
<dbReference type="AlphaFoldDB" id="A0A1I1UW56"/>
<evidence type="ECO:0000256" key="3">
    <source>
        <dbReference type="ARBA" id="ARBA00022801"/>
    </source>
</evidence>
<dbReference type="PANTHER" id="PTHR43046">
    <property type="entry name" value="GDP-MANNOSE MANNOSYL HYDROLASE"/>
    <property type="match status" value="1"/>
</dbReference>
<protein>
    <submittedName>
        <fullName evidence="7">8-oxo-dGTP diphosphatase</fullName>
    </submittedName>
</protein>